<evidence type="ECO:0000256" key="3">
    <source>
        <dbReference type="ARBA" id="ARBA00023004"/>
    </source>
</evidence>
<dbReference type="Proteomes" id="UP000236291">
    <property type="component" value="Unassembled WGS sequence"/>
</dbReference>
<dbReference type="GO" id="GO:0020037">
    <property type="term" value="F:heme binding"/>
    <property type="evidence" value="ECO:0007669"/>
    <property type="project" value="InterPro"/>
</dbReference>
<dbReference type="PRINTS" id="PR00465">
    <property type="entry name" value="EP450IV"/>
</dbReference>
<keyword evidence="3 4" id="KW-0408">Iron</keyword>
<name>A0A2K3MFZ0_TRIPR</name>
<reference evidence="6 7" key="1">
    <citation type="journal article" date="2014" name="Am. J. Bot.">
        <title>Genome assembly and annotation for red clover (Trifolium pratense; Fabaceae).</title>
        <authorList>
            <person name="Istvanek J."/>
            <person name="Jaros M."/>
            <person name="Krenek A."/>
            <person name="Repkova J."/>
        </authorList>
    </citation>
    <scope>NUCLEOTIDE SEQUENCE [LARGE SCALE GENOMIC DNA]</scope>
    <source>
        <strain evidence="7">cv. Tatra</strain>
        <tissue evidence="6">Young leaves</tissue>
    </source>
</reference>
<keyword evidence="2 4" id="KW-0479">Metal-binding</keyword>
<feature type="binding site" description="axial binding residue" evidence="4">
    <location>
        <position position="100"/>
    </location>
    <ligand>
        <name>heme</name>
        <dbReference type="ChEBI" id="CHEBI:30413"/>
    </ligand>
    <ligandPart>
        <name>Fe</name>
        <dbReference type="ChEBI" id="CHEBI:18248"/>
    </ligandPart>
</feature>
<evidence type="ECO:0000313" key="5">
    <source>
        <dbReference type="EMBL" id="PNX84970.1"/>
    </source>
</evidence>
<dbReference type="EMBL" id="ASHM01047652">
    <property type="protein sequence ID" value="PNX84970.1"/>
    <property type="molecule type" value="Genomic_DNA"/>
</dbReference>
<dbReference type="GO" id="GO:0005506">
    <property type="term" value="F:iron ion binding"/>
    <property type="evidence" value="ECO:0007669"/>
    <property type="project" value="InterPro"/>
</dbReference>
<dbReference type="InterPro" id="IPR036396">
    <property type="entry name" value="Cyt_P450_sf"/>
</dbReference>
<dbReference type="PANTHER" id="PTHR24286">
    <property type="entry name" value="CYTOCHROME P450 26"/>
    <property type="match status" value="1"/>
</dbReference>
<evidence type="ECO:0000313" key="6">
    <source>
        <dbReference type="EMBL" id="PNX89701.1"/>
    </source>
</evidence>
<dbReference type="GO" id="GO:0016705">
    <property type="term" value="F:oxidoreductase activity, acting on paired donors, with incorporation or reduction of molecular oxygen"/>
    <property type="evidence" value="ECO:0007669"/>
    <property type="project" value="InterPro"/>
</dbReference>
<evidence type="ECO:0000256" key="1">
    <source>
        <dbReference type="ARBA" id="ARBA00010617"/>
    </source>
</evidence>
<dbReference type="STRING" id="57577.A0A2K3MFZ0"/>
<dbReference type="Gene3D" id="1.10.630.10">
    <property type="entry name" value="Cytochrome P450"/>
    <property type="match status" value="1"/>
</dbReference>
<comment type="similarity">
    <text evidence="1">Belongs to the cytochrome P450 family.</text>
</comment>
<dbReference type="EMBL" id="ASHM01060623">
    <property type="protein sequence ID" value="PNX89701.1"/>
    <property type="molecule type" value="Genomic_DNA"/>
</dbReference>
<gene>
    <name evidence="5" type="ORF">L195_g041035</name>
    <name evidence="6" type="ORF">L195_g045823</name>
</gene>
<reference evidence="6 7" key="2">
    <citation type="journal article" date="2017" name="Front. Plant Sci.">
        <title>Gene Classification and Mining of Molecular Markers Useful in Red Clover (Trifolium pratense) Breeding.</title>
        <authorList>
            <person name="Istvanek J."/>
            <person name="Dluhosova J."/>
            <person name="Dluhos P."/>
            <person name="Patkova L."/>
            <person name="Nedelnik J."/>
            <person name="Repkova J."/>
        </authorList>
    </citation>
    <scope>NUCLEOTIDE SEQUENCE [LARGE SCALE GENOMIC DNA]</scope>
    <source>
        <strain evidence="7">cv. Tatra</strain>
        <tissue evidence="6">Young leaves</tissue>
    </source>
</reference>
<dbReference type="SUPFAM" id="SSF48264">
    <property type="entry name" value="Cytochrome P450"/>
    <property type="match status" value="1"/>
</dbReference>
<proteinExistence type="inferred from homology"/>
<sequence length="148" mass="16783">MSLVKSVVYEAMRIEPAVPYQYAKAREDLIVKSHDASFEIKKGEMIFGYQPFATKDPRVFDDAEVFVPNRFIGEGEKLLKYVLWSNGKEIEEPSIDNKQCPGKNLVVLLCRLFLVEFFLHYDTFGFESKNNAFGAAVTITSLTKASTV</sequence>
<dbReference type="Pfam" id="PF00067">
    <property type="entry name" value="p450"/>
    <property type="match status" value="1"/>
</dbReference>
<dbReference type="InterPro" id="IPR002403">
    <property type="entry name" value="Cyt_P450_E_grp-IV"/>
</dbReference>
<dbReference type="PANTHER" id="PTHR24286:SF302">
    <property type="entry name" value="ALLENE OXIDE SYNTHASE 2"/>
    <property type="match status" value="1"/>
</dbReference>
<accession>A0A2K3MFZ0</accession>
<evidence type="ECO:0000256" key="4">
    <source>
        <dbReference type="PIRSR" id="PIRSR602403-1"/>
    </source>
</evidence>
<comment type="cofactor">
    <cofactor evidence="4">
        <name>heme</name>
        <dbReference type="ChEBI" id="CHEBI:30413"/>
    </cofactor>
</comment>
<dbReference type="InterPro" id="IPR001128">
    <property type="entry name" value="Cyt_P450"/>
</dbReference>
<keyword evidence="4" id="KW-0349">Heme</keyword>
<comment type="caution">
    <text evidence="6">The sequence shown here is derived from an EMBL/GenBank/DDBJ whole genome shotgun (WGS) entry which is preliminary data.</text>
</comment>
<protein>
    <submittedName>
        <fullName evidence="6">Allene oxide synthase chloroplastic-like</fullName>
    </submittedName>
</protein>
<dbReference type="AlphaFoldDB" id="A0A2K3MFZ0"/>
<evidence type="ECO:0000256" key="2">
    <source>
        <dbReference type="ARBA" id="ARBA00022723"/>
    </source>
</evidence>
<dbReference type="GO" id="GO:0004497">
    <property type="term" value="F:monooxygenase activity"/>
    <property type="evidence" value="ECO:0007669"/>
    <property type="project" value="InterPro"/>
</dbReference>
<evidence type="ECO:0000313" key="7">
    <source>
        <dbReference type="Proteomes" id="UP000236291"/>
    </source>
</evidence>
<dbReference type="GO" id="GO:0016125">
    <property type="term" value="P:sterol metabolic process"/>
    <property type="evidence" value="ECO:0007669"/>
    <property type="project" value="TreeGrafter"/>
</dbReference>
<organism evidence="6 7">
    <name type="scientific">Trifolium pratense</name>
    <name type="common">Red clover</name>
    <dbReference type="NCBI Taxonomy" id="57577"/>
    <lineage>
        <taxon>Eukaryota</taxon>
        <taxon>Viridiplantae</taxon>
        <taxon>Streptophyta</taxon>
        <taxon>Embryophyta</taxon>
        <taxon>Tracheophyta</taxon>
        <taxon>Spermatophyta</taxon>
        <taxon>Magnoliopsida</taxon>
        <taxon>eudicotyledons</taxon>
        <taxon>Gunneridae</taxon>
        <taxon>Pentapetalae</taxon>
        <taxon>rosids</taxon>
        <taxon>fabids</taxon>
        <taxon>Fabales</taxon>
        <taxon>Fabaceae</taxon>
        <taxon>Papilionoideae</taxon>
        <taxon>50 kb inversion clade</taxon>
        <taxon>NPAAA clade</taxon>
        <taxon>Hologalegina</taxon>
        <taxon>IRL clade</taxon>
        <taxon>Trifolieae</taxon>
        <taxon>Trifolium</taxon>
    </lineage>
</organism>